<dbReference type="Gene3D" id="3.40.50.300">
    <property type="entry name" value="P-loop containing nucleotide triphosphate hydrolases"/>
    <property type="match status" value="1"/>
</dbReference>
<dbReference type="EMBL" id="CADCWG010000034">
    <property type="protein sequence ID" value="CAA9538530.1"/>
    <property type="molecule type" value="Genomic_DNA"/>
</dbReference>
<dbReference type="AlphaFoldDB" id="A0A6J4U3S4"/>
<organism evidence="1">
    <name type="scientific">uncultured Thermomicrobiales bacterium</name>
    <dbReference type="NCBI Taxonomy" id="1645740"/>
    <lineage>
        <taxon>Bacteria</taxon>
        <taxon>Pseudomonadati</taxon>
        <taxon>Thermomicrobiota</taxon>
        <taxon>Thermomicrobia</taxon>
        <taxon>Thermomicrobiales</taxon>
        <taxon>environmental samples</taxon>
    </lineage>
</organism>
<dbReference type="SUPFAM" id="SSF52540">
    <property type="entry name" value="P-loop containing nucleoside triphosphate hydrolases"/>
    <property type="match status" value="1"/>
</dbReference>
<accession>A0A6J4U3S4</accession>
<reference evidence="1" key="1">
    <citation type="submission" date="2020-02" db="EMBL/GenBank/DDBJ databases">
        <authorList>
            <person name="Meier V. D."/>
        </authorList>
    </citation>
    <scope>NUCLEOTIDE SEQUENCE</scope>
    <source>
        <strain evidence="1">AVDCRST_MAG49</strain>
    </source>
</reference>
<evidence type="ECO:0008006" key="2">
    <source>
        <dbReference type="Google" id="ProtNLM"/>
    </source>
</evidence>
<name>A0A6J4U3S4_9BACT</name>
<proteinExistence type="predicted"/>
<dbReference type="Pfam" id="PF13481">
    <property type="entry name" value="AAA_25"/>
    <property type="match status" value="1"/>
</dbReference>
<dbReference type="InterPro" id="IPR027417">
    <property type="entry name" value="P-loop_NTPase"/>
</dbReference>
<protein>
    <recommendedName>
        <fullName evidence="2">DNA repair protein RadA</fullName>
    </recommendedName>
</protein>
<evidence type="ECO:0000313" key="1">
    <source>
        <dbReference type="EMBL" id="CAA9538530.1"/>
    </source>
</evidence>
<gene>
    <name evidence="1" type="ORF">AVDCRST_MAG49-579</name>
</gene>
<sequence>MVGIGFGPAHHIFPPQRDGGAEHLAAWLADHPGARLVAVDTVAKLRPQGSTNANLYAADYAAAGAFKAVADAAGVALVLVHHTRKADAEDPLDTVSGTNGLAGAADTVLVIRREAGRHDATLYVRGRDVPEAEHALGFDDAACAWTLLGDAADYRRSGERAAVLAALDGLAGGLAPKDLAEALGKTGGAVRVLLHRMQQAGEVVNTGGRYALPPGNTGNGVTHTGADPVTALHLLPGGDTPATAAARSCCVACGAPLPPDRRSTRAPCVERAA</sequence>